<accession>A0ABP3JYD9</accession>
<evidence type="ECO:0000256" key="2">
    <source>
        <dbReference type="ARBA" id="ARBA00023235"/>
    </source>
</evidence>
<dbReference type="Gene3D" id="3.10.310.10">
    <property type="entry name" value="Diaminopimelate Epimerase, Chain A, domain 1"/>
    <property type="match status" value="2"/>
</dbReference>
<dbReference type="SUPFAM" id="SSF54506">
    <property type="entry name" value="Diaminopimelate epimerase-like"/>
    <property type="match status" value="1"/>
</dbReference>
<keyword evidence="3" id="KW-0067">ATP-binding</keyword>
<keyword evidence="4" id="KW-1185">Reference proteome</keyword>
<evidence type="ECO:0000313" key="4">
    <source>
        <dbReference type="Proteomes" id="UP001500909"/>
    </source>
</evidence>
<dbReference type="PANTHER" id="PTHR13774:SF39">
    <property type="entry name" value="BIOSYNTHESIS PROTEIN, PUTATIVE-RELATED"/>
    <property type="match status" value="1"/>
</dbReference>
<evidence type="ECO:0000313" key="3">
    <source>
        <dbReference type="EMBL" id="GAA0466974.1"/>
    </source>
</evidence>
<dbReference type="PANTHER" id="PTHR13774">
    <property type="entry name" value="PHENAZINE BIOSYNTHESIS PROTEIN"/>
    <property type="match status" value="1"/>
</dbReference>
<dbReference type="Proteomes" id="UP001500909">
    <property type="component" value="Unassembled WGS sequence"/>
</dbReference>
<gene>
    <name evidence="3" type="ORF">GCM10010361_33980</name>
</gene>
<proteinExistence type="inferred from homology"/>
<name>A0ABP3JYD9_9ACTN</name>
<dbReference type="NCBIfam" id="TIGR00654">
    <property type="entry name" value="PhzF_family"/>
    <property type="match status" value="1"/>
</dbReference>
<comment type="similarity">
    <text evidence="1">Belongs to the PhzF family.</text>
</comment>
<protein>
    <submittedName>
        <fullName evidence="3">PhzF family phenazine biosynthesis isomerase</fullName>
    </submittedName>
</protein>
<dbReference type="EMBL" id="BAAABY010000023">
    <property type="protein sequence ID" value="GAA0466974.1"/>
    <property type="molecule type" value="Genomic_DNA"/>
</dbReference>
<keyword evidence="3" id="KW-0378">Hydrolase</keyword>
<organism evidence="3 4">
    <name type="scientific">Streptomyces olivaceiscleroticus</name>
    <dbReference type="NCBI Taxonomy" id="68245"/>
    <lineage>
        <taxon>Bacteria</taxon>
        <taxon>Bacillati</taxon>
        <taxon>Actinomycetota</taxon>
        <taxon>Actinomycetes</taxon>
        <taxon>Kitasatosporales</taxon>
        <taxon>Streptomycetaceae</taxon>
        <taxon>Streptomyces</taxon>
    </lineage>
</organism>
<keyword evidence="2 3" id="KW-0413">Isomerase</keyword>
<evidence type="ECO:0000256" key="1">
    <source>
        <dbReference type="ARBA" id="ARBA00008270"/>
    </source>
</evidence>
<reference evidence="4" key="1">
    <citation type="journal article" date="2019" name="Int. J. Syst. Evol. Microbiol.">
        <title>The Global Catalogue of Microorganisms (GCM) 10K type strain sequencing project: providing services to taxonomists for standard genome sequencing and annotation.</title>
        <authorList>
            <consortium name="The Broad Institute Genomics Platform"/>
            <consortium name="The Broad Institute Genome Sequencing Center for Infectious Disease"/>
            <person name="Wu L."/>
            <person name="Ma J."/>
        </authorList>
    </citation>
    <scope>NUCLEOTIDE SEQUENCE [LARGE SCALE GENOMIC DNA]</scope>
    <source>
        <strain evidence="4">JCM 4805</strain>
    </source>
</reference>
<dbReference type="InterPro" id="IPR003719">
    <property type="entry name" value="Phenazine_PhzF-like"/>
</dbReference>
<keyword evidence="3" id="KW-0547">Nucleotide-binding</keyword>
<sequence>MVLDASDVDEPTMAATAAEVGFSETAFVVPFDNGDLGVRYFSPRTEVPFCGHATIATAVAYAQHHGVGDLQLRTQAGPVSVSTRTAHDGSVTATLVSVTPRTAPIPEAGLAELLSALRWSAADLDPELPPRATYAGAWHPVIAAATRSRLAELVYDMSALADLMHHNGWATVNLVWRQSPYVFHVRNPFPPGGIVEDPATGAAAAALGGYLRELALVPVPATLRVHQGQDMGRPSTITVDVPAEPSSGIAVTGTAVPL</sequence>
<dbReference type="PIRSF" id="PIRSF016184">
    <property type="entry name" value="PhzC_PhzF"/>
    <property type="match status" value="1"/>
</dbReference>
<dbReference type="GO" id="GO:0004386">
    <property type="term" value="F:helicase activity"/>
    <property type="evidence" value="ECO:0007669"/>
    <property type="project" value="UniProtKB-KW"/>
</dbReference>
<dbReference type="Pfam" id="PF02567">
    <property type="entry name" value="PhzC-PhzF"/>
    <property type="match status" value="1"/>
</dbReference>
<keyword evidence="3" id="KW-0347">Helicase</keyword>
<comment type="caution">
    <text evidence="3">The sequence shown here is derived from an EMBL/GenBank/DDBJ whole genome shotgun (WGS) entry which is preliminary data.</text>
</comment>